<name>A0A2G2W154_CAPBA</name>
<accession>A0A2G2W154</accession>
<evidence type="ECO:0000256" key="5">
    <source>
        <dbReference type="ARBA" id="ARBA00022729"/>
    </source>
</evidence>
<protein>
    <recommendedName>
        <fullName evidence="9">S-protein homolog</fullName>
    </recommendedName>
</protein>
<keyword evidence="4" id="KW-0964">Secreted</keyword>
<organism evidence="7 8">
    <name type="scientific">Capsicum baccatum</name>
    <name type="common">Peruvian pepper</name>
    <dbReference type="NCBI Taxonomy" id="33114"/>
    <lineage>
        <taxon>Eukaryota</taxon>
        <taxon>Viridiplantae</taxon>
        <taxon>Streptophyta</taxon>
        <taxon>Embryophyta</taxon>
        <taxon>Tracheophyta</taxon>
        <taxon>Spermatophyta</taxon>
        <taxon>Magnoliopsida</taxon>
        <taxon>eudicotyledons</taxon>
        <taxon>Gunneridae</taxon>
        <taxon>Pentapetalae</taxon>
        <taxon>asterids</taxon>
        <taxon>lamiids</taxon>
        <taxon>Solanales</taxon>
        <taxon>Solanaceae</taxon>
        <taxon>Solanoideae</taxon>
        <taxon>Capsiceae</taxon>
        <taxon>Capsicum</taxon>
    </lineage>
</organism>
<dbReference type="SUPFAM" id="SSF81995">
    <property type="entry name" value="beta-sandwich domain of Sec23/24"/>
    <property type="match status" value="1"/>
</dbReference>
<evidence type="ECO:0000256" key="6">
    <source>
        <dbReference type="SAM" id="MobiDB-lite"/>
    </source>
</evidence>
<keyword evidence="5" id="KW-0732">Signal</keyword>
<proteinExistence type="inferred from homology"/>
<evidence type="ECO:0000256" key="1">
    <source>
        <dbReference type="ARBA" id="ARBA00004613"/>
    </source>
</evidence>
<feature type="region of interest" description="Disordered" evidence="6">
    <location>
        <begin position="48"/>
        <end position="75"/>
    </location>
</feature>
<comment type="caution">
    <text evidence="7">The sequence shown here is derived from an EMBL/GenBank/DDBJ whole genome shotgun (WGS) entry which is preliminary data.</text>
</comment>
<dbReference type="OrthoDB" id="1305942at2759"/>
<evidence type="ECO:0000313" key="7">
    <source>
        <dbReference type="EMBL" id="PHT38919.1"/>
    </source>
</evidence>
<dbReference type="InterPro" id="IPR010264">
    <property type="entry name" value="Self-incomp_S1"/>
</dbReference>
<feature type="compositionally biased region" description="Polar residues" evidence="6">
    <location>
        <begin position="107"/>
        <end position="122"/>
    </location>
</feature>
<evidence type="ECO:0000313" key="8">
    <source>
        <dbReference type="Proteomes" id="UP000224567"/>
    </source>
</evidence>
<comment type="subcellular location">
    <subcellularLocation>
        <location evidence="1">Secreted</location>
    </subcellularLocation>
</comment>
<dbReference type="EMBL" id="MLFT02000009">
    <property type="protein sequence ID" value="PHT38919.1"/>
    <property type="molecule type" value="Genomic_DNA"/>
</dbReference>
<evidence type="ECO:0000256" key="3">
    <source>
        <dbReference type="ARBA" id="ARBA00022471"/>
    </source>
</evidence>
<gene>
    <name evidence="7" type="ORF">CQW23_22492</name>
</gene>
<dbReference type="Pfam" id="PF05938">
    <property type="entry name" value="Self-incomp_S1"/>
    <property type="match status" value="1"/>
</dbReference>
<keyword evidence="3" id="KW-0713">Self-incompatibility</keyword>
<evidence type="ECO:0000256" key="4">
    <source>
        <dbReference type="ARBA" id="ARBA00022525"/>
    </source>
</evidence>
<sequence length="384" mass="43891">MIEDGIKTDRIVSFATLKATTHAIQKCPRSVGVKKNDKDTSAIVVRQQAWSRRPRHRYPQAQTQDYAQAPQNHSQNPLYFIPPPPYPVYNAQPYVQPSSYPQWHALTPQSHPSTPQTYQSPSRPDFLFKPNNEIRQKSRDSFTPIKDLYANIFWIGHSIEDCRALKREMEKMIQDKSIMVQNIDSEGNSSMLICKLVATMSSSAIGKSLLSLLGRIVGARLKSKVNKWKVKQHGEEFESHATSFLSVTNSQSSLKDFRVSIENETPKLDVLARCYEDGEDPGVEYSIQPGWVAEFVTSINPGKTNTLSCDLKLEKKHGTFRMFDLKNTSICHNFGEKCHWNVHEDGACLLVKGKCVMFKWDNSLLVRHIRLDTAREHIMWKRTP</sequence>
<reference evidence="7 8" key="1">
    <citation type="journal article" date="2017" name="Genome Biol.">
        <title>New reference genome sequences of hot pepper reveal the massive evolution of plant disease-resistance genes by retroduplication.</title>
        <authorList>
            <person name="Kim S."/>
            <person name="Park J."/>
            <person name="Yeom S.I."/>
            <person name="Kim Y.M."/>
            <person name="Seo E."/>
            <person name="Kim K.T."/>
            <person name="Kim M.S."/>
            <person name="Lee J.M."/>
            <person name="Cheong K."/>
            <person name="Shin H.S."/>
            <person name="Kim S.B."/>
            <person name="Han K."/>
            <person name="Lee J."/>
            <person name="Park M."/>
            <person name="Lee H.A."/>
            <person name="Lee H.Y."/>
            <person name="Lee Y."/>
            <person name="Oh S."/>
            <person name="Lee J.H."/>
            <person name="Choi E."/>
            <person name="Choi E."/>
            <person name="Lee S.E."/>
            <person name="Jeon J."/>
            <person name="Kim H."/>
            <person name="Choi G."/>
            <person name="Song H."/>
            <person name="Lee J."/>
            <person name="Lee S.C."/>
            <person name="Kwon J.K."/>
            <person name="Lee H.Y."/>
            <person name="Koo N."/>
            <person name="Hong Y."/>
            <person name="Kim R.W."/>
            <person name="Kang W.H."/>
            <person name="Huh J.H."/>
            <person name="Kang B.C."/>
            <person name="Yang T.J."/>
            <person name="Lee Y.H."/>
            <person name="Bennetzen J.L."/>
            <person name="Choi D."/>
        </authorList>
    </citation>
    <scope>NUCLEOTIDE SEQUENCE [LARGE SCALE GENOMIC DNA]</scope>
    <source>
        <strain evidence="8">cv. PBC81</strain>
    </source>
</reference>
<evidence type="ECO:0008006" key="9">
    <source>
        <dbReference type="Google" id="ProtNLM"/>
    </source>
</evidence>
<keyword evidence="8" id="KW-1185">Reference proteome</keyword>
<dbReference type="AlphaFoldDB" id="A0A2G2W154"/>
<reference evidence="8" key="2">
    <citation type="journal article" date="2017" name="J. Anim. Genet.">
        <title>Multiple reference genome sequences of hot pepper reveal the massive evolution of plant disease resistance genes by retroduplication.</title>
        <authorList>
            <person name="Kim S."/>
            <person name="Park J."/>
            <person name="Yeom S.-I."/>
            <person name="Kim Y.-M."/>
            <person name="Seo E."/>
            <person name="Kim K.-T."/>
            <person name="Kim M.-S."/>
            <person name="Lee J.M."/>
            <person name="Cheong K."/>
            <person name="Shin H.-S."/>
            <person name="Kim S.-B."/>
            <person name="Han K."/>
            <person name="Lee J."/>
            <person name="Park M."/>
            <person name="Lee H.-A."/>
            <person name="Lee H.-Y."/>
            <person name="Lee Y."/>
            <person name="Oh S."/>
            <person name="Lee J.H."/>
            <person name="Choi E."/>
            <person name="Choi E."/>
            <person name="Lee S.E."/>
            <person name="Jeon J."/>
            <person name="Kim H."/>
            <person name="Choi G."/>
            <person name="Song H."/>
            <person name="Lee J."/>
            <person name="Lee S.-C."/>
            <person name="Kwon J.-K."/>
            <person name="Lee H.-Y."/>
            <person name="Koo N."/>
            <person name="Hong Y."/>
            <person name="Kim R.W."/>
            <person name="Kang W.-H."/>
            <person name="Huh J.H."/>
            <person name="Kang B.-C."/>
            <person name="Yang T.-J."/>
            <person name="Lee Y.-H."/>
            <person name="Bennetzen J.L."/>
            <person name="Choi D."/>
        </authorList>
    </citation>
    <scope>NUCLEOTIDE SEQUENCE [LARGE SCALE GENOMIC DNA]</scope>
    <source>
        <strain evidence="8">cv. PBC81</strain>
    </source>
</reference>
<evidence type="ECO:0000256" key="2">
    <source>
        <dbReference type="ARBA" id="ARBA00005581"/>
    </source>
</evidence>
<feature type="compositionally biased region" description="Polar residues" evidence="6">
    <location>
        <begin position="60"/>
        <end position="75"/>
    </location>
</feature>
<dbReference type="Proteomes" id="UP000224567">
    <property type="component" value="Unassembled WGS sequence"/>
</dbReference>
<dbReference type="GO" id="GO:0060320">
    <property type="term" value="P:rejection of self pollen"/>
    <property type="evidence" value="ECO:0007669"/>
    <property type="project" value="UniProtKB-KW"/>
</dbReference>
<dbReference type="GO" id="GO:0005576">
    <property type="term" value="C:extracellular region"/>
    <property type="evidence" value="ECO:0007669"/>
    <property type="project" value="UniProtKB-SubCell"/>
</dbReference>
<comment type="similarity">
    <text evidence="2">Belongs to the plant self-incompatibility (S1) protein family.</text>
</comment>
<feature type="region of interest" description="Disordered" evidence="6">
    <location>
        <begin position="100"/>
        <end position="129"/>
    </location>
</feature>